<dbReference type="SUPFAM" id="SSF63380">
    <property type="entry name" value="Riboflavin synthase domain-like"/>
    <property type="match status" value="1"/>
</dbReference>
<proteinExistence type="predicted"/>
<keyword evidence="4" id="KW-1185">Reference proteome</keyword>
<organism evidence="3 4">
    <name type="scientific">Zhihengliuella flava</name>
    <dbReference type="NCBI Taxonomy" id="1285193"/>
    <lineage>
        <taxon>Bacteria</taxon>
        <taxon>Bacillati</taxon>
        <taxon>Actinomycetota</taxon>
        <taxon>Actinomycetes</taxon>
        <taxon>Micrococcales</taxon>
        <taxon>Micrococcaceae</taxon>
        <taxon>Zhihengliuella</taxon>
    </lineage>
</organism>
<dbReference type="GO" id="GO:0016491">
    <property type="term" value="F:oxidoreductase activity"/>
    <property type="evidence" value="ECO:0007669"/>
    <property type="project" value="InterPro"/>
</dbReference>
<dbReference type="Proteomes" id="UP000625033">
    <property type="component" value="Unassembled WGS sequence"/>
</dbReference>
<dbReference type="Pfam" id="PF04954">
    <property type="entry name" value="SIP"/>
    <property type="match status" value="1"/>
</dbReference>
<gene>
    <name evidence="3" type="ORF">IW252_002059</name>
</gene>
<dbReference type="Gene3D" id="3.40.50.80">
    <property type="entry name" value="Nucleotide-binding domain of ferredoxin-NADP reductase (FNR) module"/>
    <property type="match status" value="1"/>
</dbReference>
<dbReference type="PANTHER" id="PTHR30157">
    <property type="entry name" value="FERRIC REDUCTASE, NADPH-DEPENDENT"/>
    <property type="match status" value="1"/>
</dbReference>
<protein>
    <submittedName>
        <fullName evidence="3">NADPH-dependent ferric siderophore reductase</fullName>
    </submittedName>
</protein>
<evidence type="ECO:0000259" key="2">
    <source>
        <dbReference type="PROSITE" id="PS51384"/>
    </source>
</evidence>
<dbReference type="AlphaFoldDB" id="A0A931GG19"/>
<dbReference type="InterPro" id="IPR017927">
    <property type="entry name" value="FAD-bd_FR_type"/>
</dbReference>
<dbReference type="InterPro" id="IPR017938">
    <property type="entry name" value="Riboflavin_synthase-like_b-brl"/>
</dbReference>
<dbReference type="InterPro" id="IPR013113">
    <property type="entry name" value="SIP_FAD-bd"/>
</dbReference>
<evidence type="ECO:0000313" key="4">
    <source>
        <dbReference type="Proteomes" id="UP000625033"/>
    </source>
</evidence>
<dbReference type="RefSeq" id="WP_196836491.1">
    <property type="nucleotide sequence ID" value="NZ_JADOTZ010000001.1"/>
</dbReference>
<dbReference type="PROSITE" id="PS51384">
    <property type="entry name" value="FAD_FR"/>
    <property type="match status" value="1"/>
</dbReference>
<dbReference type="EMBL" id="JADOTZ010000001">
    <property type="protein sequence ID" value="MBG6085292.1"/>
    <property type="molecule type" value="Genomic_DNA"/>
</dbReference>
<sequence length="298" mass="32156">MPTMTAHRARGVGDSSPAPRPAPAASPNRLFEVRVDAVERLAPQMLRLHLVGASLERLVDRELDQRIKILLPASPGQGYPAEFIDGLSERQWRRAWRALDPQQRPVLRTYTVAHARPAQQRAAVDVFLHSPAGPASHFAAHAHPGDRLLMSAPDARDDGGHHGIQFRPGLANRFWIAGDEAAFPAIAGVLRSLTADQQAQVVLECADPRDAGWILADLGAAAVDVRIVTPAGSDPTSPAGLEAAADSFLRSGQAPEGLYVWMAAETSRLAGLKRRFARAGLSADNVHGQGYWTRRSAR</sequence>
<comment type="caution">
    <text evidence="3">The sequence shown here is derived from an EMBL/GenBank/DDBJ whole genome shotgun (WGS) entry which is preliminary data.</text>
</comment>
<evidence type="ECO:0000256" key="1">
    <source>
        <dbReference type="SAM" id="MobiDB-lite"/>
    </source>
</evidence>
<feature type="region of interest" description="Disordered" evidence="1">
    <location>
        <begin position="1"/>
        <end position="26"/>
    </location>
</feature>
<dbReference type="Gene3D" id="2.40.30.10">
    <property type="entry name" value="Translation factors"/>
    <property type="match status" value="1"/>
</dbReference>
<dbReference type="PANTHER" id="PTHR30157:SF0">
    <property type="entry name" value="NADPH-DEPENDENT FERRIC-CHELATE REDUCTASE"/>
    <property type="match status" value="1"/>
</dbReference>
<dbReference type="CDD" id="cd06193">
    <property type="entry name" value="siderophore_interacting"/>
    <property type="match status" value="1"/>
</dbReference>
<accession>A0A931GG19</accession>
<dbReference type="InterPro" id="IPR039374">
    <property type="entry name" value="SIP_fam"/>
</dbReference>
<dbReference type="Pfam" id="PF08021">
    <property type="entry name" value="FAD_binding_9"/>
    <property type="match status" value="1"/>
</dbReference>
<name>A0A931GG19_9MICC</name>
<evidence type="ECO:0000313" key="3">
    <source>
        <dbReference type="EMBL" id="MBG6085292.1"/>
    </source>
</evidence>
<dbReference type="InterPro" id="IPR007037">
    <property type="entry name" value="SIP_rossman_dom"/>
</dbReference>
<reference evidence="3" key="1">
    <citation type="submission" date="2020-11" db="EMBL/GenBank/DDBJ databases">
        <title>Sequencing the genomes of 1000 actinobacteria strains.</title>
        <authorList>
            <person name="Klenk H.-P."/>
        </authorList>
    </citation>
    <scope>NUCLEOTIDE SEQUENCE</scope>
    <source>
        <strain evidence="3">DSM 26152</strain>
    </source>
</reference>
<feature type="domain" description="FAD-binding FR-type" evidence="2">
    <location>
        <begin position="28"/>
        <end position="168"/>
    </location>
</feature>
<dbReference type="InterPro" id="IPR039261">
    <property type="entry name" value="FNR_nucleotide-bd"/>
</dbReference>